<sequence length="274" mass="31617">MSTSSTVVKPSLMLLLTANVQEATLFEVQNRLDKTNQLISTRNSVAAKIADALRLQWLRELGSELKYFMKRIFLVNILTYRTVLSIQSLLPNDAERSMALLQEPMIFEDAIGRIAPVNLQFITTWEMFDSALELRFANVPGLWKVKWKEYVLEERATGRETLRIRPFDLSFRPGQRIDMSIIFQRFFETGTSSAAISCLGCHFPSDKPQGDVDILCDSHASGRHEYRPSPKKRKRAEDSDSPVHFKRVRLMSRQRRLRLEDQLGNRDHVFIGLK</sequence>
<gene>
    <name evidence="3" type="ORF">AOQ84DRAFT_412323</name>
</gene>
<evidence type="ECO:0000313" key="3">
    <source>
        <dbReference type="EMBL" id="OCL05936.1"/>
    </source>
</evidence>
<accession>A0A8E2EWM4</accession>
<proteinExistence type="predicted"/>
<dbReference type="AlphaFoldDB" id="A0A8E2EWM4"/>
<dbReference type="OrthoDB" id="3045089at2759"/>
<reference evidence="3 4" key="1">
    <citation type="journal article" date="2016" name="Nat. Commun.">
        <title>Ectomycorrhizal ecology is imprinted in the genome of the dominant symbiotic fungus Cenococcum geophilum.</title>
        <authorList>
            <consortium name="DOE Joint Genome Institute"/>
            <person name="Peter M."/>
            <person name="Kohler A."/>
            <person name="Ohm R.A."/>
            <person name="Kuo A."/>
            <person name="Krutzmann J."/>
            <person name="Morin E."/>
            <person name="Arend M."/>
            <person name="Barry K.W."/>
            <person name="Binder M."/>
            <person name="Choi C."/>
            <person name="Clum A."/>
            <person name="Copeland A."/>
            <person name="Grisel N."/>
            <person name="Haridas S."/>
            <person name="Kipfer T."/>
            <person name="LaButti K."/>
            <person name="Lindquist E."/>
            <person name="Lipzen A."/>
            <person name="Maire R."/>
            <person name="Meier B."/>
            <person name="Mihaltcheva S."/>
            <person name="Molinier V."/>
            <person name="Murat C."/>
            <person name="Poggeler S."/>
            <person name="Quandt C.A."/>
            <person name="Sperisen C."/>
            <person name="Tritt A."/>
            <person name="Tisserant E."/>
            <person name="Crous P.W."/>
            <person name="Henrissat B."/>
            <person name="Nehls U."/>
            <person name="Egli S."/>
            <person name="Spatafora J.W."/>
            <person name="Grigoriev I.V."/>
            <person name="Martin F.M."/>
        </authorList>
    </citation>
    <scope>NUCLEOTIDE SEQUENCE [LARGE SCALE GENOMIC DNA]</scope>
    <source>
        <strain evidence="3 4">CBS 207.34</strain>
    </source>
</reference>
<keyword evidence="4" id="KW-1185">Reference proteome</keyword>
<dbReference type="PANTHER" id="PTHR38886:SF1">
    <property type="entry name" value="NACHT-NTPASE AND P-LOOP NTPASES N-TERMINAL DOMAIN-CONTAINING PROTEIN"/>
    <property type="match status" value="1"/>
</dbReference>
<feature type="domain" description="Ubiquitin-like" evidence="2">
    <location>
        <begin position="102"/>
        <end position="184"/>
    </location>
</feature>
<dbReference type="PANTHER" id="PTHR38886">
    <property type="entry name" value="SESA DOMAIN-CONTAINING PROTEIN"/>
    <property type="match status" value="1"/>
</dbReference>
<evidence type="ECO:0000256" key="1">
    <source>
        <dbReference type="SAM" id="MobiDB-lite"/>
    </source>
</evidence>
<dbReference type="Proteomes" id="UP000250140">
    <property type="component" value="Unassembled WGS sequence"/>
</dbReference>
<feature type="region of interest" description="Disordered" evidence="1">
    <location>
        <begin position="222"/>
        <end position="243"/>
    </location>
</feature>
<dbReference type="EMBL" id="KV750173">
    <property type="protein sequence ID" value="OCL05936.1"/>
    <property type="molecule type" value="Genomic_DNA"/>
</dbReference>
<dbReference type="Pfam" id="PF22893">
    <property type="entry name" value="ULD_2"/>
    <property type="match status" value="1"/>
</dbReference>
<dbReference type="InterPro" id="IPR054464">
    <property type="entry name" value="ULD_fung"/>
</dbReference>
<protein>
    <recommendedName>
        <fullName evidence="2">Ubiquitin-like domain-containing protein</fullName>
    </recommendedName>
</protein>
<name>A0A8E2EWM4_9PEZI</name>
<evidence type="ECO:0000313" key="4">
    <source>
        <dbReference type="Proteomes" id="UP000250140"/>
    </source>
</evidence>
<organism evidence="3 4">
    <name type="scientific">Glonium stellatum</name>
    <dbReference type="NCBI Taxonomy" id="574774"/>
    <lineage>
        <taxon>Eukaryota</taxon>
        <taxon>Fungi</taxon>
        <taxon>Dikarya</taxon>
        <taxon>Ascomycota</taxon>
        <taxon>Pezizomycotina</taxon>
        <taxon>Dothideomycetes</taxon>
        <taxon>Pleosporomycetidae</taxon>
        <taxon>Gloniales</taxon>
        <taxon>Gloniaceae</taxon>
        <taxon>Glonium</taxon>
    </lineage>
</organism>
<evidence type="ECO:0000259" key="2">
    <source>
        <dbReference type="Pfam" id="PF22893"/>
    </source>
</evidence>